<name>A0A0H4XE57_9BACT</name>
<proteinExistence type="predicted"/>
<dbReference type="Proteomes" id="UP000009026">
    <property type="component" value="Chromosome"/>
</dbReference>
<evidence type="ECO:0000256" key="1">
    <source>
        <dbReference type="SAM" id="MobiDB-lite"/>
    </source>
</evidence>
<dbReference type="EMBL" id="CP012109">
    <property type="protein sequence ID" value="AKQ66362.1"/>
    <property type="molecule type" value="Genomic_DNA"/>
</dbReference>
<protein>
    <submittedName>
        <fullName evidence="2">Uncharacterized protein</fullName>
    </submittedName>
</protein>
<dbReference type="KEGG" id="mym:A176_003274"/>
<gene>
    <name evidence="2" type="ORF">A176_003274</name>
</gene>
<organism evidence="2 3">
    <name type="scientific">Pseudomyxococcus hansupus</name>
    <dbReference type="NCBI Taxonomy" id="1297742"/>
    <lineage>
        <taxon>Bacteria</taxon>
        <taxon>Pseudomonadati</taxon>
        <taxon>Myxococcota</taxon>
        <taxon>Myxococcia</taxon>
        <taxon>Myxococcales</taxon>
        <taxon>Cystobacterineae</taxon>
        <taxon>Myxococcaceae</taxon>
        <taxon>Pseudomyxococcus</taxon>
    </lineage>
</organism>
<evidence type="ECO:0000313" key="2">
    <source>
        <dbReference type="EMBL" id="AKQ66362.1"/>
    </source>
</evidence>
<keyword evidence="3" id="KW-1185">Reference proteome</keyword>
<feature type="region of interest" description="Disordered" evidence="1">
    <location>
        <begin position="1"/>
        <end position="30"/>
    </location>
</feature>
<evidence type="ECO:0000313" key="3">
    <source>
        <dbReference type="Proteomes" id="UP000009026"/>
    </source>
</evidence>
<reference evidence="2 3" key="1">
    <citation type="journal article" date="2016" name="PLoS ONE">
        <title>Complete Genome Sequence and Comparative Genomics of a Novel Myxobacterium Myxococcus hansupus.</title>
        <authorList>
            <person name="Sharma G."/>
            <person name="Narwani T."/>
            <person name="Subramanian S."/>
        </authorList>
    </citation>
    <scope>NUCLEOTIDE SEQUENCE [LARGE SCALE GENOMIC DNA]</scope>
    <source>
        <strain evidence="3">mixupus</strain>
    </source>
</reference>
<dbReference type="STRING" id="1297742.A176_003274"/>
<dbReference type="AlphaFoldDB" id="A0A0H4XE57"/>
<accession>A0A0H4XE57</accession>
<sequence length="48" mass="4743">MIHGSAGCRTPQRAASIHPGDAPGRPAALRAGGSRLSHISCHGAVPGC</sequence>
<feature type="compositionally biased region" description="Low complexity" evidence="1">
    <location>
        <begin position="19"/>
        <end position="30"/>
    </location>
</feature>